<reference evidence="1" key="1">
    <citation type="submission" date="2022-10" db="EMBL/GenBank/DDBJ databases">
        <title>Culturing micro-colonial fungi from biological soil crusts in the Mojave desert and describing Neophaeococcomyces mojavensis, and introducing the new genera and species Taxawa tesnikishii.</title>
        <authorList>
            <person name="Kurbessoian T."/>
            <person name="Stajich J.E."/>
        </authorList>
    </citation>
    <scope>NUCLEOTIDE SEQUENCE</scope>
    <source>
        <strain evidence="1">JES_112</strain>
    </source>
</reference>
<keyword evidence="2" id="KW-1185">Reference proteome</keyword>
<comment type="caution">
    <text evidence="1">The sequence shown here is derived from an EMBL/GenBank/DDBJ whole genome shotgun (WGS) entry which is preliminary data.</text>
</comment>
<proteinExistence type="predicted"/>
<organism evidence="1 2">
    <name type="scientific">Neophaeococcomyces mojaviensis</name>
    <dbReference type="NCBI Taxonomy" id="3383035"/>
    <lineage>
        <taxon>Eukaryota</taxon>
        <taxon>Fungi</taxon>
        <taxon>Dikarya</taxon>
        <taxon>Ascomycota</taxon>
        <taxon>Pezizomycotina</taxon>
        <taxon>Eurotiomycetes</taxon>
        <taxon>Chaetothyriomycetidae</taxon>
        <taxon>Chaetothyriales</taxon>
        <taxon>Chaetothyriales incertae sedis</taxon>
        <taxon>Neophaeococcomyces</taxon>
    </lineage>
</organism>
<gene>
    <name evidence="1" type="ORF">H2198_006306</name>
</gene>
<sequence>MYTLNTAWGSVGVPLPCNKAKLVDEKGRDVTETGKGELCVKGPSIVKGYFENEKATAASWDTEGYFHTGDVIEVRPHQDPETGVVHKLFFVVERLKELIKVCGFQVAPAELEGALTEHPDIVDAAVIGLPTNRHDCAELPRAYIVRRQGLSLTEENVMGHMKERLAWYKQLEAGVEFIESIPKLPSGKILKRVLREEAKKKGWLEGGVSNL</sequence>
<evidence type="ECO:0000313" key="2">
    <source>
        <dbReference type="Proteomes" id="UP001172386"/>
    </source>
</evidence>
<accession>A0ACC3A3H5</accession>
<name>A0ACC3A3H5_9EURO</name>
<evidence type="ECO:0000313" key="1">
    <source>
        <dbReference type="EMBL" id="KAJ9654716.1"/>
    </source>
</evidence>
<dbReference type="Proteomes" id="UP001172386">
    <property type="component" value="Unassembled WGS sequence"/>
</dbReference>
<dbReference type="EMBL" id="JAPDRQ010000114">
    <property type="protein sequence ID" value="KAJ9654716.1"/>
    <property type="molecule type" value="Genomic_DNA"/>
</dbReference>
<protein>
    <submittedName>
        <fullName evidence="1">Uncharacterized protein</fullName>
    </submittedName>
</protein>